<protein>
    <submittedName>
        <fullName evidence="2">Uncharacterized protein</fullName>
    </submittedName>
</protein>
<evidence type="ECO:0000256" key="1">
    <source>
        <dbReference type="SAM" id="MobiDB-lite"/>
    </source>
</evidence>
<accession>A0A9X1D9N9</accession>
<reference evidence="2" key="1">
    <citation type="submission" date="2021-05" db="EMBL/GenBank/DDBJ databases">
        <title>Genome of Sphingobium sp. strain.</title>
        <authorList>
            <person name="Fan R."/>
        </authorList>
    </citation>
    <scope>NUCLEOTIDE SEQUENCE</scope>
    <source>
        <strain evidence="2">H33</strain>
    </source>
</reference>
<feature type="region of interest" description="Disordered" evidence="1">
    <location>
        <begin position="1"/>
        <end position="22"/>
    </location>
</feature>
<proteinExistence type="predicted"/>
<dbReference type="RefSeq" id="WP_214621703.1">
    <property type="nucleotide sequence ID" value="NZ_JAHGAW010000002.1"/>
</dbReference>
<name>A0A9X1D9N9_9SPHN</name>
<feature type="compositionally biased region" description="Low complexity" evidence="1">
    <location>
        <begin position="263"/>
        <end position="279"/>
    </location>
</feature>
<feature type="compositionally biased region" description="Low complexity" evidence="1">
    <location>
        <begin position="333"/>
        <end position="342"/>
    </location>
</feature>
<feature type="region of interest" description="Disordered" evidence="1">
    <location>
        <begin position="333"/>
        <end position="367"/>
    </location>
</feature>
<keyword evidence="3" id="KW-1185">Reference proteome</keyword>
<evidence type="ECO:0000313" key="3">
    <source>
        <dbReference type="Proteomes" id="UP001138757"/>
    </source>
</evidence>
<comment type="caution">
    <text evidence="2">The sequence shown here is derived from an EMBL/GenBank/DDBJ whole genome shotgun (WGS) entry which is preliminary data.</text>
</comment>
<feature type="compositionally biased region" description="Low complexity" evidence="1">
    <location>
        <begin position="293"/>
        <end position="312"/>
    </location>
</feature>
<feature type="region of interest" description="Disordered" evidence="1">
    <location>
        <begin position="263"/>
        <end position="317"/>
    </location>
</feature>
<dbReference type="Proteomes" id="UP001138757">
    <property type="component" value="Unassembled WGS sequence"/>
</dbReference>
<dbReference type="EMBL" id="JAHGAW010000002">
    <property type="protein sequence ID" value="MBT2185949.1"/>
    <property type="molecule type" value="Genomic_DNA"/>
</dbReference>
<organism evidence="2 3">
    <name type="scientific">Sphingobium nicotianae</name>
    <dbReference type="NCBI Taxonomy" id="2782607"/>
    <lineage>
        <taxon>Bacteria</taxon>
        <taxon>Pseudomonadati</taxon>
        <taxon>Pseudomonadota</taxon>
        <taxon>Alphaproteobacteria</taxon>
        <taxon>Sphingomonadales</taxon>
        <taxon>Sphingomonadaceae</taxon>
        <taxon>Sphingobium</taxon>
    </lineage>
</organism>
<evidence type="ECO:0000313" key="2">
    <source>
        <dbReference type="EMBL" id="MBT2185949.1"/>
    </source>
</evidence>
<gene>
    <name evidence="2" type="ORF">KK488_03220</name>
</gene>
<dbReference type="AlphaFoldDB" id="A0A9X1D9N9"/>
<sequence>MTKHTPITPAPTDAQPHPHTLPDEALVPVAPRQDGWTPERQRSFIETLADTGCVATAAQHVGMSPASAYRLRRRTDARAFDAAWDAALERSMERLLPVAIERALHGWLKPRYYHGELIAQEHVHSERLLLWLLEKGAAMLGNSRARQAMRGDWDAALEGVGLAESRAPEPQRPYRTWVDAAQKAWLTDAPPQPGYEGWCRGRPGDAHFARLLQPEEQAALARAEQAPQVSPWQDEARRRFFGLAPVRAYAPEDADAWLAQAAAQPTTPETDTDAETPAPHGAEMTGPETPQQAESPLAAPPAGASLPAEPARAAPPPAASAIAIAAAMAAPRPATPRMPAGASSRTDAHPDVLPEGGPDAAFTTPLPFAPRAPEKIYAIQ</sequence>